<organism evidence="2 3">
    <name type="scientific">Daphnia pulex</name>
    <name type="common">Water flea</name>
    <dbReference type="NCBI Taxonomy" id="6669"/>
    <lineage>
        <taxon>Eukaryota</taxon>
        <taxon>Metazoa</taxon>
        <taxon>Ecdysozoa</taxon>
        <taxon>Arthropoda</taxon>
        <taxon>Crustacea</taxon>
        <taxon>Branchiopoda</taxon>
        <taxon>Diplostraca</taxon>
        <taxon>Cladocera</taxon>
        <taxon>Anomopoda</taxon>
        <taxon>Daphniidae</taxon>
        <taxon>Daphnia</taxon>
    </lineage>
</organism>
<dbReference type="KEGG" id="dpx:DAPPUDRAFT_260059"/>
<evidence type="ECO:0000313" key="3">
    <source>
        <dbReference type="Proteomes" id="UP000000305"/>
    </source>
</evidence>
<dbReference type="InParanoid" id="E9HIF0"/>
<proteinExistence type="predicted"/>
<dbReference type="HOGENOM" id="CLU_113853_0_0_1"/>
<dbReference type="AlphaFoldDB" id="E9HIF0"/>
<feature type="region of interest" description="Disordered" evidence="1">
    <location>
        <begin position="1"/>
        <end position="22"/>
    </location>
</feature>
<dbReference type="Proteomes" id="UP000000305">
    <property type="component" value="Unassembled WGS sequence"/>
</dbReference>
<sequence>MAGRGRLLLTTDSTNDEFDPNPPPVVGRVVLWPLPRQQNAVYPLETENLPAPRPSRTSVVHSNGRVMVVSPSVRPRVPRPAATAGQTPLEQLAAAAPAPSPVLTANQNRLRPSVLDCPALALEQLELLQRYVIDQEDLRVRYFQKVRDVNARYGEEHY</sequence>
<dbReference type="EMBL" id="GL732654">
    <property type="protein sequence ID" value="EFX68507.1"/>
    <property type="molecule type" value="Genomic_DNA"/>
</dbReference>
<gene>
    <name evidence="2" type="ORF">DAPPUDRAFT_260059</name>
</gene>
<keyword evidence="3" id="KW-1185">Reference proteome</keyword>
<dbReference type="PhylomeDB" id="E9HIF0"/>
<name>E9HIF0_DAPPU</name>
<reference evidence="2 3" key="1">
    <citation type="journal article" date="2011" name="Science">
        <title>The ecoresponsive genome of Daphnia pulex.</title>
        <authorList>
            <person name="Colbourne J.K."/>
            <person name="Pfrender M.E."/>
            <person name="Gilbert D."/>
            <person name="Thomas W.K."/>
            <person name="Tucker A."/>
            <person name="Oakley T.H."/>
            <person name="Tokishita S."/>
            <person name="Aerts A."/>
            <person name="Arnold G.J."/>
            <person name="Basu M.K."/>
            <person name="Bauer D.J."/>
            <person name="Caceres C.E."/>
            <person name="Carmel L."/>
            <person name="Casola C."/>
            <person name="Choi J.H."/>
            <person name="Detter J.C."/>
            <person name="Dong Q."/>
            <person name="Dusheyko S."/>
            <person name="Eads B.D."/>
            <person name="Frohlich T."/>
            <person name="Geiler-Samerotte K.A."/>
            <person name="Gerlach D."/>
            <person name="Hatcher P."/>
            <person name="Jogdeo S."/>
            <person name="Krijgsveld J."/>
            <person name="Kriventseva E.V."/>
            <person name="Kultz D."/>
            <person name="Laforsch C."/>
            <person name="Lindquist E."/>
            <person name="Lopez J."/>
            <person name="Manak J.R."/>
            <person name="Muller J."/>
            <person name="Pangilinan J."/>
            <person name="Patwardhan R.P."/>
            <person name="Pitluck S."/>
            <person name="Pritham E.J."/>
            <person name="Rechtsteiner A."/>
            <person name="Rho M."/>
            <person name="Rogozin I.B."/>
            <person name="Sakarya O."/>
            <person name="Salamov A."/>
            <person name="Schaack S."/>
            <person name="Shapiro H."/>
            <person name="Shiga Y."/>
            <person name="Skalitzky C."/>
            <person name="Smith Z."/>
            <person name="Souvorov A."/>
            <person name="Sung W."/>
            <person name="Tang Z."/>
            <person name="Tsuchiya D."/>
            <person name="Tu H."/>
            <person name="Vos H."/>
            <person name="Wang M."/>
            <person name="Wolf Y.I."/>
            <person name="Yamagata H."/>
            <person name="Yamada T."/>
            <person name="Ye Y."/>
            <person name="Shaw J.R."/>
            <person name="Andrews J."/>
            <person name="Crease T.J."/>
            <person name="Tang H."/>
            <person name="Lucas S.M."/>
            <person name="Robertson H.M."/>
            <person name="Bork P."/>
            <person name="Koonin E.V."/>
            <person name="Zdobnov E.M."/>
            <person name="Grigoriev I.V."/>
            <person name="Lynch M."/>
            <person name="Boore J.L."/>
        </authorList>
    </citation>
    <scope>NUCLEOTIDE SEQUENCE [LARGE SCALE GENOMIC DNA]</scope>
</reference>
<protein>
    <submittedName>
        <fullName evidence="2">Uncharacterized protein</fullName>
    </submittedName>
</protein>
<evidence type="ECO:0000256" key="1">
    <source>
        <dbReference type="SAM" id="MobiDB-lite"/>
    </source>
</evidence>
<evidence type="ECO:0000313" key="2">
    <source>
        <dbReference type="EMBL" id="EFX68507.1"/>
    </source>
</evidence>
<accession>E9HIF0</accession>